<dbReference type="PROSITE" id="PS00675">
    <property type="entry name" value="SIGMA54_INTERACT_1"/>
    <property type="match status" value="1"/>
</dbReference>
<dbReference type="AlphaFoldDB" id="A0A220U896"/>
<dbReference type="GO" id="GO:0006355">
    <property type="term" value="P:regulation of DNA-templated transcription"/>
    <property type="evidence" value="ECO:0007669"/>
    <property type="project" value="InterPro"/>
</dbReference>
<name>A0A220U896_9BACI</name>
<dbReference type="Pfam" id="PF25601">
    <property type="entry name" value="AAA_lid_14"/>
    <property type="match status" value="1"/>
</dbReference>
<evidence type="ECO:0000256" key="3">
    <source>
        <dbReference type="ARBA" id="ARBA00023015"/>
    </source>
</evidence>
<dbReference type="Proteomes" id="UP000198312">
    <property type="component" value="Chromosome"/>
</dbReference>
<dbReference type="PROSITE" id="PS00676">
    <property type="entry name" value="SIGMA54_INTERACT_2"/>
    <property type="match status" value="1"/>
</dbReference>
<organism evidence="8 9">
    <name type="scientific">Virgibacillus phasianinus</name>
    <dbReference type="NCBI Taxonomy" id="2017483"/>
    <lineage>
        <taxon>Bacteria</taxon>
        <taxon>Bacillati</taxon>
        <taxon>Bacillota</taxon>
        <taxon>Bacilli</taxon>
        <taxon>Bacillales</taxon>
        <taxon>Bacillaceae</taxon>
        <taxon>Virgibacillus</taxon>
    </lineage>
</organism>
<dbReference type="InterPro" id="IPR058031">
    <property type="entry name" value="AAA_lid_NorR"/>
</dbReference>
<protein>
    <submittedName>
        <fullName evidence="8">Sigma-54-dependent Fis family transcriptional regulator</fullName>
    </submittedName>
</protein>
<evidence type="ECO:0000256" key="4">
    <source>
        <dbReference type="ARBA" id="ARBA00023125"/>
    </source>
</evidence>
<keyword evidence="2" id="KW-0067">ATP-binding</keyword>
<keyword evidence="9" id="KW-1185">Reference proteome</keyword>
<dbReference type="Gene3D" id="3.40.50.300">
    <property type="entry name" value="P-loop containing nucleotide triphosphate hydrolases"/>
    <property type="match status" value="1"/>
</dbReference>
<dbReference type="FunFam" id="3.40.50.300:FF:000006">
    <property type="entry name" value="DNA-binding transcriptional regulator NtrC"/>
    <property type="match status" value="1"/>
</dbReference>
<dbReference type="FunFam" id="1.10.8.60:FF:000014">
    <property type="entry name" value="DNA-binding transcriptional regulator NtrC"/>
    <property type="match status" value="1"/>
</dbReference>
<dbReference type="KEGG" id="vil:CFK37_09855"/>
<proteinExistence type="predicted"/>
<dbReference type="GO" id="GO:0043565">
    <property type="term" value="F:sequence-specific DNA binding"/>
    <property type="evidence" value="ECO:0007669"/>
    <property type="project" value="InterPro"/>
</dbReference>
<dbReference type="PROSITE" id="PS50045">
    <property type="entry name" value="SIGMA54_INTERACT_4"/>
    <property type="match status" value="1"/>
</dbReference>
<evidence type="ECO:0000313" key="8">
    <source>
        <dbReference type="EMBL" id="ASK64358.1"/>
    </source>
</evidence>
<dbReference type="InterPro" id="IPR002078">
    <property type="entry name" value="Sigma_54_int"/>
</dbReference>
<keyword evidence="5" id="KW-0010">Activator</keyword>
<dbReference type="SMART" id="SM00382">
    <property type="entry name" value="AAA"/>
    <property type="match status" value="1"/>
</dbReference>
<dbReference type="InterPro" id="IPR009057">
    <property type="entry name" value="Homeodomain-like_sf"/>
</dbReference>
<dbReference type="EMBL" id="CP022315">
    <property type="protein sequence ID" value="ASK64358.1"/>
    <property type="molecule type" value="Genomic_DNA"/>
</dbReference>
<evidence type="ECO:0000256" key="2">
    <source>
        <dbReference type="ARBA" id="ARBA00022840"/>
    </source>
</evidence>
<dbReference type="InterPro" id="IPR002197">
    <property type="entry name" value="HTH_Fis"/>
</dbReference>
<dbReference type="PROSITE" id="PS00688">
    <property type="entry name" value="SIGMA54_INTERACT_3"/>
    <property type="match status" value="1"/>
</dbReference>
<keyword evidence="4" id="KW-0238">DNA-binding</keyword>
<dbReference type="Pfam" id="PF00158">
    <property type="entry name" value="Sigma54_activat"/>
    <property type="match status" value="1"/>
</dbReference>
<evidence type="ECO:0000256" key="6">
    <source>
        <dbReference type="ARBA" id="ARBA00023163"/>
    </source>
</evidence>
<dbReference type="Gene3D" id="1.10.10.60">
    <property type="entry name" value="Homeodomain-like"/>
    <property type="match status" value="1"/>
</dbReference>
<dbReference type="InterPro" id="IPR025662">
    <property type="entry name" value="Sigma_54_int_dom_ATP-bd_1"/>
</dbReference>
<evidence type="ECO:0000256" key="1">
    <source>
        <dbReference type="ARBA" id="ARBA00022741"/>
    </source>
</evidence>
<keyword evidence="6" id="KW-0804">Transcription</keyword>
<dbReference type="SUPFAM" id="SSF52540">
    <property type="entry name" value="P-loop containing nucleoside triphosphate hydrolases"/>
    <property type="match status" value="1"/>
</dbReference>
<reference evidence="8 9" key="1">
    <citation type="submission" date="2017-07" db="EMBL/GenBank/DDBJ databases">
        <title>Virgibacillus sp. LM2416.</title>
        <authorList>
            <person name="Tak E.J."/>
            <person name="Bae J.-W."/>
        </authorList>
    </citation>
    <scope>NUCLEOTIDE SEQUENCE [LARGE SCALE GENOMIC DNA]</scope>
    <source>
        <strain evidence="8 9">LM2416</strain>
    </source>
</reference>
<dbReference type="InterPro" id="IPR025943">
    <property type="entry name" value="Sigma_54_int_dom_ATP-bd_2"/>
</dbReference>
<keyword evidence="3" id="KW-0805">Transcription regulation</keyword>
<evidence type="ECO:0000256" key="5">
    <source>
        <dbReference type="ARBA" id="ARBA00023159"/>
    </source>
</evidence>
<feature type="domain" description="Sigma-54 factor interaction" evidence="7">
    <location>
        <begin position="114"/>
        <end position="344"/>
    </location>
</feature>
<dbReference type="Gene3D" id="1.10.8.60">
    <property type="match status" value="1"/>
</dbReference>
<dbReference type="PANTHER" id="PTHR32071:SF57">
    <property type="entry name" value="C4-DICARBOXYLATE TRANSPORT TRANSCRIPTIONAL REGULATORY PROTEIN DCTD"/>
    <property type="match status" value="1"/>
</dbReference>
<dbReference type="PANTHER" id="PTHR32071">
    <property type="entry name" value="TRANSCRIPTIONAL REGULATORY PROTEIN"/>
    <property type="match status" value="1"/>
</dbReference>
<dbReference type="GO" id="GO:0005524">
    <property type="term" value="F:ATP binding"/>
    <property type="evidence" value="ECO:0007669"/>
    <property type="project" value="UniProtKB-KW"/>
</dbReference>
<sequence>MSANYCRFLGVTESDATGAHVEMIIENTRMHIVAKTGKDEISDLQLVRGSYVVANRIPIFDNNEVVGAIGTVIFSDLEKWKKMNVHIKNLLTELNFYQQEWNKTNGVNYSLQDLVGRSVKILELKDRVLKLASGDISVLIRGESGTGKELIAHSIHQLSERSRKQFVKVNCGSIPEHLLESELFGYVEGAFTGAKKGGKMGKFKFADGGTIFLDEIGDMPDYMQVKLLRVLQEKEIEPVGALQSEKVDVRIITATNMPIEKMIELSEFREDLFYRINAAQLVLPPLRERREDLSILAYHFLKKITTRMGKRINLIDEDAMALINHYHWPGNIRELENAIEVAVHLSEGDTIDIHSLPSYLTTSHDNTENKPLKELMDDTEKSIIERELKKHHYDKLKVAEVLGIGKSSLYAKIKKYYISC</sequence>
<dbReference type="CDD" id="cd00009">
    <property type="entry name" value="AAA"/>
    <property type="match status" value="1"/>
</dbReference>
<dbReference type="InterPro" id="IPR025944">
    <property type="entry name" value="Sigma_54_int_dom_CS"/>
</dbReference>
<evidence type="ECO:0000313" key="9">
    <source>
        <dbReference type="Proteomes" id="UP000198312"/>
    </source>
</evidence>
<accession>A0A220U896</accession>
<dbReference type="InterPro" id="IPR003593">
    <property type="entry name" value="AAA+_ATPase"/>
</dbReference>
<dbReference type="Pfam" id="PF02954">
    <property type="entry name" value="HTH_8"/>
    <property type="match status" value="1"/>
</dbReference>
<dbReference type="InterPro" id="IPR027417">
    <property type="entry name" value="P-loop_NTPase"/>
</dbReference>
<dbReference type="SUPFAM" id="SSF46689">
    <property type="entry name" value="Homeodomain-like"/>
    <property type="match status" value="1"/>
</dbReference>
<dbReference type="PRINTS" id="PR01590">
    <property type="entry name" value="HTHFIS"/>
</dbReference>
<keyword evidence="1" id="KW-0547">Nucleotide-binding</keyword>
<evidence type="ECO:0000259" key="7">
    <source>
        <dbReference type="PROSITE" id="PS50045"/>
    </source>
</evidence>
<gene>
    <name evidence="8" type="ORF">CFK37_09855</name>
</gene>